<dbReference type="RefSeq" id="WP_117484503.1">
    <property type="nucleotide sequence ID" value="NZ_QRYY01000014.1"/>
</dbReference>
<gene>
    <name evidence="2" type="ORF">DWW07_16470</name>
</gene>
<dbReference type="PANTHER" id="PTHR43781:SF1">
    <property type="entry name" value="SACCHAROPINE DEHYDROGENASE"/>
    <property type="match status" value="1"/>
</dbReference>
<accession>A0A395X3G7</accession>
<dbReference type="Pfam" id="PF03435">
    <property type="entry name" value="Sacchrp_dh_NADP"/>
    <property type="match status" value="1"/>
</dbReference>
<protein>
    <submittedName>
        <fullName evidence="2">NAD-dependent epimerase/dehydratase family protein</fullName>
    </submittedName>
</protein>
<evidence type="ECO:0000313" key="3">
    <source>
        <dbReference type="Proteomes" id="UP000265828"/>
    </source>
</evidence>
<dbReference type="SUPFAM" id="SSF51735">
    <property type="entry name" value="NAD(P)-binding Rossmann-fold domains"/>
    <property type="match status" value="1"/>
</dbReference>
<proteinExistence type="predicted"/>
<name>A0A395X3G7_9FIRM</name>
<reference evidence="2 3" key="1">
    <citation type="submission" date="2018-08" db="EMBL/GenBank/DDBJ databases">
        <title>A genome reference for cultivated species of the human gut microbiota.</title>
        <authorList>
            <person name="Zou Y."/>
            <person name="Xue W."/>
            <person name="Luo G."/>
        </authorList>
    </citation>
    <scope>NUCLEOTIDE SEQUENCE [LARGE SCALE GENOMIC DNA]</scope>
    <source>
        <strain evidence="2 3">AF14-23</strain>
    </source>
</reference>
<organism evidence="2 3">
    <name type="scientific">Blautia obeum</name>
    <dbReference type="NCBI Taxonomy" id="40520"/>
    <lineage>
        <taxon>Bacteria</taxon>
        <taxon>Bacillati</taxon>
        <taxon>Bacillota</taxon>
        <taxon>Clostridia</taxon>
        <taxon>Lachnospirales</taxon>
        <taxon>Lachnospiraceae</taxon>
        <taxon>Blautia</taxon>
    </lineage>
</organism>
<dbReference type="PANTHER" id="PTHR43781">
    <property type="entry name" value="SACCHAROPINE DEHYDROGENASE"/>
    <property type="match status" value="1"/>
</dbReference>
<sequence length="365" mass="41159">MKKNIGILGATGLVGSSVLSALQGKGYALLIGARNQYKLQCLKEEFSTENIEIIQMDVFIPKQVEMFCSQCDVVINCTSPASIVGTRIVRECIKQGNDYIDPFGEGDVEKYIVDNKSMIGDKKTRIILSSGTYPGLSEALFKYVAEIHKGAEVSIKEYFYGNSYFSHGATQDVISSMINNKSKSMSFFYKDEIIPCKMRIGESICIDEKVGTMYLYPIISKDFRRVCKETGVKEGCFFNTFSDLSSMASFFEIGSKIYHSNSMDTFGYTEQLEKMYRNKSTENEKTIFWFGIELVNGNDVEKKLMSFEYACNWNSLSGYVCALVAEWCLNDEISKGKAYNLDEIEGIQKFIESLPGEIKQNIVKL</sequence>
<dbReference type="InterPro" id="IPR036291">
    <property type="entry name" value="NAD(P)-bd_dom_sf"/>
</dbReference>
<evidence type="ECO:0000259" key="1">
    <source>
        <dbReference type="Pfam" id="PF03435"/>
    </source>
</evidence>
<dbReference type="Gene3D" id="3.40.50.720">
    <property type="entry name" value="NAD(P)-binding Rossmann-like Domain"/>
    <property type="match status" value="1"/>
</dbReference>
<dbReference type="Proteomes" id="UP000265828">
    <property type="component" value="Unassembled WGS sequence"/>
</dbReference>
<dbReference type="InterPro" id="IPR005097">
    <property type="entry name" value="Sacchrp_dh_NADP-bd"/>
</dbReference>
<dbReference type="AlphaFoldDB" id="A0A395X3G7"/>
<feature type="domain" description="Saccharopine dehydrogenase NADP binding" evidence="1">
    <location>
        <begin position="5"/>
        <end position="101"/>
    </location>
</feature>
<dbReference type="GeneID" id="97189080"/>
<evidence type="ECO:0000313" key="2">
    <source>
        <dbReference type="EMBL" id="RGV60660.1"/>
    </source>
</evidence>
<dbReference type="EMBL" id="QRZI01000016">
    <property type="protein sequence ID" value="RGV60660.1"/>
    <property type="molecule type" value="Genomic_DNA"/>
</dbReference>
<comment type="caution">
    <text evidence="2">The sequence shown here is derived from an EMBL/GenBank/DDBJ whole genome shotgun (WGS) entry which is preliminary data.</text>
</comment>